<dbReference type="EMBL" id="ATMH01002955">
    <property type="protein sequence ID" value="EPY32142.1"/>
    <property type="molecule type" value="Genomic_DNA"/>
</dbReference>
<dbReference type="InterPro" id="IPR059006">
    <property type="entry name" value="NTF2_6"/>
</dbReference>
<comment type="caution">
    <text evidence="2">The sequence shown here is derived from an EMBL/GenBank/DDBJ whole genome shotgun (WGS) entry which is preliminary data.</text>
</comment>
<accession>S9UES7</accession>
<evidence type="ECO:0000313" key="2">
    <source>
        <dbReference type="EMBL" id="EPY27224.1"/>
    </source>
</evidence>
<keyword evidence="4" id="KW-1185">Reference proteome</keyword>
<dbReference type="Pfam" id="PF26533">
    <property type="entry name" value="NTF2_6"/>
    <property type="match status" value="1"/>
</dbReference>
<organism evidence="2 4">
    <name type="scientific">Strigomonas culicis</name>
    <dbReference type="NCBI Taxonomy" id="28005"/>
    <lineage>
        <taxon>Eukaryota</taxon>
        <taxon>Discoba</taxon>
        <taxon>Euglenozoa</taxon>
        <taxon>Kinetoplastea</taxon>
        <taxon>Metakinetoplastina</taxon>
        <taxon>Trypanosomatida</taxon>
        <taxon>Trypanosomatidae</taxon>
        <taxon>Strigomonadinae</taxon>
        <taxon>Strigomonas</taxon>
    </lineage>
</organism>
<dbReference type="OrthoDB" id="275806at2759"/>
<gene>
    <name evidence="3" type="ORF">STCU_02955</name>
    <name evidence="2" type="ORF">STCU_05858</name>
</gene>
<sequence>MSYSYRKLRFFVDDTDGTLRANKETADQFCLAEDDGEMKEFVSLMDRYVHFSSLWGVARGAHAACAVMGNERAKLRITWTSQLEPVTAHTFMREGYVHLLEGTFVSGLPFIGPYASSFFQKRVKESLVVRGGRVVFRDFGYRWDMDSV</sequence>
<evidence type="ECO:0000259" key="1">
    <source>
        <dbReference type="Pfam" id="PF26533"/>
    </source>
</evidence>
<dbReference type="AlphaFoldDB" id="S9UES7"/>
<protein>
    <recommendedName>
        <fullName evidence="1">NTF2-like domain-containing protein</fullName>
    </recommendedName>
</protein>
<proteinExistence type="predicted"/>
<dbReference type="EMBL" id="ATMH01005858">
    <property type="protein sequence ID" value="EPY27224.1"/>
    <property type="molecule type" value="Genomic_DNA"/>
</dbReference>
<dbReference type="Proteomes" id="UP000015354">
    <property type="component" value="Unassembled WGS sequence"/>
</dbReference>
<name>S9UES7_9TRYP</name>
<reference evidence="2 4" key="1">
    <citation type="journal article" date="2013" name="PLoS ONE">
        <title>Predicting the Proteins of Angomonas deanei, Strigomonas culicis and Their Respective Endosymbionts Reveals New Aspects of the Trypanosomatidae Family.</title>
        <authorList>
            <person name="Motta M.C."/>
            <person name="Martins A.C."/>
            <person name="de Souza S.S."/>
            <person name="Catta-Preta C.M."/>
            <person name="Silva R."/>
            <person name="Klein C.C."/>
            <person name="de Almeida L.G."/>
            <person name="de Lima Cunha O."/>
            <person name="Ciapina L.P."/>
            <person name="Brocchi M."/>
            <person name="Colabardini A.C."/>
            <person name="de Araujo Lima B."/>
            <person name="Machado C.R."/>
            <person name="de Almeida Soares C.M."/>
            <person name="Probst C.M."/>
            <person name="de Menezes C.B."/>
            <person name="Thompson C.E."/>
            <person name="Bartholomeu D.C."/>
            <person name="Gradia D.F."/>
            <person name="Pavoni D.P."/>
            <person name="Grisard E.C."/>
            <person name="Fantinatti-Garboggini F."/>
            <person name="Marchini F.K."/>
            <person name="Rodrigues-Luiz G.F."/>
            <person name="Wagner G."/>
            <person name="Goldman G.H."/>
            <person name="Fietto J.L."/>
            <person name="Elias M.C."/>
            <person name="Goldman M.H."/>
            <person name="Sagot M.F."/>
            <person name="Pereira M."/>
            <person name="Stoco P.H."/>
            <person name="de Mendonca-Neto R.P."/>
            <person name="Teixeira S.M."/>
            <person name="Maciel T.E."/>
            <person name="de Oliveira Mendes T.A."/>
            <person name="Urmenyi T.P."/>
            <person name="de Souza W."/>
            <person name="Schenkman S."/>
            <person name="de Vasconcelos A.T."/>
        </authorList>
    </citation>
    <scope>NUCLEOTIDE SEQUENCE [LARGE SCALE GENOMIC DNA]</scope>
</reference>
<evidence type="ECO:0000313" key="3">
    <source>
        <dbReference type="EMBL" id="EPY32142.1"/>
    </source>
</evidence>
<evidence type="ECO:0000313" key="4">
    <source>
        <dbReference type="Proteomes" id="UP000015354"/>
    </source>
</evidence>
<feature type="domain" description="NTF2-like" evidence="1">
    <location>
        <begin position="6"/>
        <end position="145"/>
    </location>
</feature>
<reference evidence="2" key="2">
    <citation type="submission" date="2013-03" db="EMBL/GenBank/DDBJ databases">
        <authorList>
            <person name="Motta M.C.M."/>
            <person name="Martins A.C.A."/>
            <person name="Preta C.M.C.C."/>
            <person name="Silva R."/>
            <person name="de Souza S.S."/>
            <person name="Klein C.C."/>
            <person name="de Almeida L.G.P."/>
            <person name="Cunha O.L."/>
            <person name="Colabardini A.C."/>
            <person name="Lima B.A."/>
            <person name="Machado C.R."/>
            <person name="Soares C.M.A."/>
            <person name="de Menezes C.B.A."/>
            <person name="Bartolomeu D.C."/>
            <person name="Grisard E.C."/>
            <person name="Fantinatti-Garboggini F."/>
            <person name="Rodrigues-Luiz G.F."/>
            <person name="Wagner G."/>
            <person name="Goldman G.H."/>
            <person name="Fietto J.L.R."/>
            <person name="Ciapina L.P."/>
            <person name="Brocchi M."/>
            <person name="Elias M.C."/>
            <person name="Goldman M.H.S."/>
            <person name="Sagot M.-F."/>
            <person name="Pereira M."/>
            <person name="Stoco P.H."/>
            <person name="Teixeira S.M.R."/>
            <person name="de Mendonca-Neto R.P."/>
            <person name="Maciel T.E.F."/>
            <person name="Mendes T.A.O."/>
            <person name="Urmenyi T.P."/>
            <person name="Teixeira M.M.G."/>
            <person name="de Camargo E.F.P."/>
            <person name="de Sousa W."/>
            <person name="Schenkman S."/>
            <person name="de Vasconcelos A.T.R."/>
        </authorList>
    </citation>
    <scope>NUCLEOTIDE SEQUENCE</scope>
</reference>